<dbReference type="AlphaFoldDB" id="A0A5E6S6F6"/>
<protein>
    <submittedName>
        <fullName evidence="1">Uncharacterized protein</fullName>
    </submittedName>
</protein>
<gene>
    <name evidence="1" type="ORF">PS673_02039</name>
</gene>
<evidence type="ECO:0000313" key="1">
    <source>
        <dbReference type="EMBL" id="VVM76279.1"/>
    </source>
</evidence>
<name>A0A5E6S6F6_PSEFL</name>
<evidence type="ECO:0000313" key="2">
    <source>
        <dbReference type="Proteomes" id="UP000344274"/>
    </source>
</evidence>
<reference evidence="1 2" key="1">
    <citation type="submission" date="2019-09" db="EMBL/GenBank/DDBJ databases">
        <authorList>
            <person name="Chandra G."/>
            <person name="Truman W A."/>
        </authorList>
    </citation>
    <scope>NUCLEOTIDE SEQUENCE [LARGE SCALE GENOMIC DNA]</scope>
    <source>
        <strain evidence="1">PS673</strain>
    </source>
</reference>
<organism evidence="1 2">
    <name type="scientific">Pseudomonas fluorescens</name>
    <dbReference type="NCBI Taxonomy" id="294"/>
    <lineage>
        <taxon>Bacteria</taxon>
        <taxon>Pseudomonadati</taxon>
        <taxon>Pseudomonadota</taxon>
        <taxon>Gammaproteobacteria</taxon>
        <taxon>Pseudomonadales</taxon>
        <taxon>Pseudomonadaceae</taxon>
        <taxon>Pseudomonas</taxon>
    </lineage>
</organism>
<dbReference type="Proteomes" id="UP000344274">
    <property type="component" value="Unassembled WGS sequence"/>
</dbReference>
<accession>A0A5E6S6F6</accession>
<sequence>MRCRAVHSLPLFQIFMVTTFGFDDFAGVLNSTYWS</sequence>
<dbReference type="EMBL" id="CABVHB010000012">
    <property type="protein sequence ID" value="VVM76279.1"/>
    <property type="molecule type" value="Genomic_DNA"/>
</dbReference>
<proteinExistence type="predicted"/>